<gene>
    <name evidence="6" type="ORF">RCZ15_06540</name>
    <name evidence="7" type="ORF">RCZ16_10610</name>
</gene>
<dbReference type="CDD" id="cd07989">
    <property type="entry name" value="LPLAT_AGPAT-like"/>
    <property type="match status" value="1"/>
</dbReference>
<dbReference type="PANTHER" id="PTHR10434">
    <property type="entry name" value="1-ACYL-SN-GLYCEROL-3-PHOSPHATE ACYLTRANSFERASE"/>
    <property type="match status" value="1"/>
</dbReference>
<feature type="transmembrane region" description="Helical" evidence="4">
    <location>
        <begin position="12"/>
        <end position="36"/>
    </location>
</feature>
<dbReference type="InterPro" id="IPR002123">
    <property type="entry name" value="Plipid/glycerol_acylTrfase"/>
</dbReference>
<dbReference type="Pfam" id="PF01553">
    <property type="entry name" value="Acyltransferase"/>
    <property type="match status" value="1"/>
</dbReference>
<dbReference type="PANTHER" id="PTHR10434:SF11">
    <property type="entry name" value="1-ACYL-SN-GLYCEROL-3-PHOSPHATE ACYLTRANSFERASE"/>
    <property type="match status" value="1"/>
</dbReference>
<dbReference type="GO" id="GO:0003841">
    <property type="term" value="F:1-acylglycerol-3-phosphate O-acyltransferase activity"/>
    <property type="evidence" value="ECO:0007669"/>
    <property type="project" value="TreeGrafter"/>
</dbReference>
<dbReference type="RefSeq" id="WP_264846147.1">
    <property type="nucleotide sequence ID" value="NZ_BPMA01000018.1"/>
</dbReference>
<keyword evidence="2" id="KW-0808">Transferase</keyword>
<evidence type="ECO:0000259" key="5">
    <source>
        <dbReference type="SMART" id="SM00563"/>
    </source>
</evidence>
<evidence type="ECO:0000256" key="2">
    <source>
        <dbReference type="ARBA" id="ARBA00022679"/>
    </source>
</evidence>
<evidence type="ECO:0000256" key="1">
    <source>
        <dbReference type="ARBA" id="ARBA00005189"/>
    </source>
</evidence>
<comment type="caution">
    <text evidence="6">The sequence shown here is derived from an EMBL/GenBank/DDBJ whole genome shotgun (WGS) entry which is preliminary data.</text>
</comment>
<dbReference type="EMBL" id="BQKA01000012">
    <property type="protein sequence ID" value="GJM49679.1"/>
    <property type="molecule type" value="Genomic_DNA"/>
</dbReference>
<keyword evidence="9" id="KW-1185">Reference proteome</keyword>
<keyword evidence="4" id="KW-0812">Transmembrane</keyword>
<keyword evidence="4" id="KW-0472">Membrane</keyword>
<keyword evidence="3 6" id="KW-0012">Acyltransferase</keyword>
<dbReference type="Proteomes" id="UP001207736">
    <property type="component" value="Unassembled WGS sequence"/>
</dbReference>
<accession>A0AAV5AQR7</accession>
<dbReference type="SUPFAM" id="SSF69593">
    <property type="entry name" value="Glycerol-3-phosphate (1)-acyltransferase"/>
    <property type="match status" value="1"/>
</dbReference>
<proteinExistence type="predicted"/>
<evidence type="ECO:0000256" key="4">
    <source>
        <dbReference type="SAM" id="Phobius"/>
    </source>
</evidence>
<evidence type="ECO:0000313" key="9">
    <source>
        <dbReference type="Proteomes" id="UP001208692"/>
    </source>
</evidence>
<protein>
    <submittedName>
        <fullName evidence="6">1-acyl-sn-glycerol-3-phosphate acyltransferase</fullName>
    </submittedName>
</protein>
<evidence type="ECO:0000313" key="7">
    <source>
        <dbReference type="EMBL" id="GJM52744.1"/>
    </source>
</evidence>
<name>A0AAV5AQR7_9FLAO</name>
<dbReference type="Proteomes" id="UP001208692">
    <property type="component" value="Unassembled WGS sequence"/>
</dbReference>
<organism evidence="6 8">
    <name type="scientific">Capnocytophaga catalasegens</name>
    <dbReference type="NCBI Taxonomy" id="1004260"/>
    <lineage>
        <taxon>Bacteria</taxon>
        <taxon>Pseudomonadati</taxon>
        <taxon>Bacteroidota</taxon>
        <taxon>Flavobacteriia</taxon>
        <taxon>Flavobacteriales</taxon>
        <taxon>Flavobacteriaceae</taxon>
        <taxon>Capnocytophaga</taxon>
    </lineage>
</organism>
<dbReference type="SMART" id="SM00563">
    <property type="entry name" value="PlsC"/>
    <property type="match status" value="1"/>
</dbReference>
<keyword evidence="4" id="KW-1133">Transmembrane helix</keyword>
<dbReference type="AlphaFoldDB" id="A0AAV5AQR7"/>
<feature type="transmembrane region" description="Helical" evidence="4">
    <location>
        <begin position="42"/>
        <end position="66"/>
    </location>
</feature>
<dbReference type="EMBL" id="BQKB01000018">
    <property type="protein sequence ID" value="GJM52744.1"/>
    <property type="molecule type" value="Genomic_DNA"/>
</dbReference>
<evidence type="ECO:0000256" key="3">
    <source>
        <dbReference type="ARBA" id="ARBA00023315"/>
    </source>
</evidence>
<evidence type="ECO:0000313" key="6">
    <source>
        <dbReference type="EMBL" id="GJM49679.1"/>
    </source>
</evidence>
<evidence type="ECO:0000313" key="8">
    <source>
        <dbReference type="Proteomes" id="UP001207736"/>
    </source>
</evidence>
<feature type="domain" description="Phospholipid/glycerol acyltransferase" evidence="5">
    <location>
        <begin position="78"/>
        <end position="192"/>
    </location>
</feature>
<reference evidence="6 9" key="1">
    <citation type="submission" date="2021-11" db="EMBL/GenBank/DDBJ databases">
        <title>Draft genome sequence of Capnocytophaga sp. strain KC07075 isolated from cat oral cavity.</title>
        <authorList>
            <person name="Suzuki M."/>
            <person name="Imaoka K."/>
            <person name="Kimura M."/>
            <person name="Morikawa S."/>
            <person name="Maeda K."/>
        </authorList>
    </citation>
    <scope>NUCLEOTIDE SEQUENCE</scope>
    <source>
        <strain evidence="6">KC07075</strain>
        <strain evidence="7 9">KC07079</strain>
    </source>
</reference>
<sequence>MKLIKYLFWAIWRSWFYTLVFILTVTLAPVLLVLMLRAPWYGALYFVGRHFWATPILYGMGFLPRIKKHQRLETSKSYVLIANHTSMMDIMLMFYISKTPFVFVGKKELGDLPIFGYFYKRVAILVDRNSPESRKAVYASAKERMDRGLSICIFPEGGVPDEKVVLAPFKDGAFRLAIDYQIPLVPMIFYDCKKRFPFRFFSGKMGIMRAEVFPFISTEGYTQEQRSELKEKTYRFMLEKLTR</sequence>
<dbReference type="GO" id="GO:0006654">
    <property type="term" value="P:phosphatidic acid biosynthetic process"/>
    <property type="evidence" value="ECO:0007669"/>
    <property type="project" value="TreeGrafter"/>
</dbReference>
<comment type="pathway">
    <text evidence="1">Lipid metabolism.</text>
</comment>